<proteinExistence type="predicted"/>
<evidence type="ECO:0000313" key="4">
    <source>
        <dbReference type="Proteomes" id="UP000018208"/>
    </source>
</evidence>
<protein>
    <submittedName>
        <fullName evidence="2">Uncharacterized protein</fullName>
    </submittedName>
</protein>
<gene>
    <name evidence="2" type="ORF">SS50377_10825</name>
    <name evidence="3" type="ORF">SS50377_27177</name>
</gene>
<keyword evidence="4" id="KW-1185">Reference proteome</keyword>
<reference evidence="3" key="2">
    <citation type="submission" date="2020-12" db="EMBL/GenBank/DDBJ databases">
        <title>New Spironucleus salmonicida genome in near-complete chromosomes.</title>
        <authorList>
            <person name="Xu F."/>
            <person name="Kurt Z."/>
            <person name="Jimenez-Gonzalez A."/>
            <person name="Astvaldsson A."/>
            <person name="Andersson J.O."/>
            <person name="Svard S.G."/>
        </authorList>
    </citation>
    <scope>NUCLEOTIDE SEQUENCE</scope>
    <source>
        <strain evidence="3">ATCC 50377</strain>
    </source>
</reference>
<evidence type="ECO:0000313" key="3">
    <source>
        <dbReference type="EMBL" id="KAH0570884.1"/>
    </source>
</evidence>
<keyword evidence="1" id="KW-0175">Coiled coil</keyword>
<evidence type="ECO:0000313" key="2">
    <source>
        <dbReference type="EMBL" id="EST48975.1"/>
    </source>
</evidence>
<evidence type="ECO:0000256" key="1">
    <source>
        <dbReference type="SAM" id="Coils"/>
    </source>
</evidence>
<dbReference type="EMBL" id="KI545970">
    <property type="protein sequence ID" value="EST48975.1"/>
    <property type="molecule type" value="Genomic_DNA"/>
</dbReference>
<organism evidence="2">
    <name type="scientific">Spironucleus salmonicida</name>
    <dbReference type="NCBI Taxonomy" id="348837"/>
    <lineage>
        <taxon>Eukaryota</taxon>
        <taxon>Metamonada</taxon>
        <taxon>Diplomonadida</taxon>
        <taxon>Hexamitidae</taxon>
        <taxon>Hexamitinae</taxon>
        <taxon>Spironucleus</taxon>
    </lineage>
</organism>
<reference evidence="2 3" key="1">
    <citation type="journal article" date="2014" name="PLoS Genet.">
        <title>The Genome of Spironucleus salmonicida Highlights a Fish Pathogen Adapted to Fluctuating Environments.</title>
        <authorList>
            <person name="Xu F."/>
            <person name="Jerlstrom-Hultqvist J."/>
            <person name="Einarsson E."/>
            <person name="Astvaldsson A."/>
            <person name="Svard S.G."/>
            <person name="Andersson J.O."/>
        </authorList>
    </citation>
    <scope>NUCLEOTIDE SEQUENCE</scope>
    <source>
        <strain evidence="3">ATCC 50377</strain>
    </source>
</reference>
<sequence length="192" mass="22979">MSFQKLNINLDDTGIALQFQKFQQVQEYQNQLKLQRQHRLDTKLARNAERKESYLQEVKMQQLERQVNAYNRSQHLAERKSLLEDQLRQKRAELQDRIHSKKCQMFDFEREKEQKIIHKKAQNQGYEQMYQMRLVSAREIASQKASETARRLATDVVQTLRFARLKSQKIQICDSSERVEFDLMRGNFAGIQ</sequence>
<dbReference type="AlphaFoldDB" id="V6LWL8"/>
<name>V6LWL8_9EUKA</name>
<dbReference type="VEuPathDB" id="GiardiaDB:SS50377_27177"/>
<feature type="coiled-coil region" evidence="1">
    <location>
        <begin position="60"/>
        <end position="104"/>
    </location>
</feature>
<dbReference type="Proteomes" id="UP000018208">
    <property type="component" value="Unassembled WGS sequence"/>
</dbReference>
<dbReference type="EMBL" id="AUWU02000007">
    <property type="protein sequence ID" value="KAH0570884.1"/>
    <property type="molecule type" value="Genomic_DNA"/>
</dbReference>
<accession>V6LWL8</accession>